<keyword evidence="2" id="KW-0067">ATP-binding</keyword>
<dbReference type="InterPro" id="IPR002575">
    <property type="entry name" value="Aminoglycoside_PTrfase"/>
</dbReference>
<dbReference type="STRING" id="42354.SAMN05216333_102107"/>
<gene>
    <name evidence="4" type="ORF">SAMN05216333_102107</name>
</gene>
<dbReference type="Gene3D" id="3.30.200.20">
    <property type="entry name" value="Phosphorylase Kinase, domain 1"/>
    <property type="match status" value="1"/>
</dbReference>
<feature type="domain" description="Aminoglycoside phosphotransferase" evidence="3">
    <location>
        <begin position="21"/>
        <end position="243"/>
    </location>
</feature>
<dbReference type="Gene3D" id="3.90.1200.10">
    <property type="match status" value="1"/>
</dbReference>
<sequence>MERKQLLERWLQDQFPAQPFTLQPASSDASFRRYFRASLGDQTFIVMDAPPQQEDCTPFLRVAEILTASGVHVPKILAQNLDLGFLLLSDLGNTTFLQALNHQNGNASKLYGEAADALIKIQLSHQAASLPAYDEALLQRELDLFPDWYIAKHLQVDLTEQQQAVLRAVFSRILQNNLAQPKVLVHRDYHSRNLMVTSPNPGIIDFQDAVYGPITYDLVSLFKDAYIHWDEERILDWTIRYWEKARKAGLPIAADFAEFYRDFEWMGVQRHLKVLGIFARLNYRDGKANYLNDMPLVMHYLRKACERYRELAPLLNLLDELHPVESDQKIGYTF</sequence>
<dbReference type="PANTHER" id="PTHR33540">
    <property type="entry name" value="TRNA THREONYLCARBAMOYLADENOSINE BIOSYNTHESIS PROTEIN TSAE"/>
    <property type="match status" value="1"/>
</dbReference>
<dbReference type="Proteomes" id="UP000198814">
    <property type="component" value="Unassembled WGS sequence"/>
</dbReference>
<dbReference type="PANTHER" id="PTHR33540:SF1">
    <property type="entry name" value="N-ACETYLMURAMATE_N-ACETYLGLUCOSAMINE KINASE"/>
    <property type="match status" value="1"/>
</dbReference>
<evidence type="ECO:0000256" key="1">
    <source>
        <dbReference type="ARBA" id="ARBA00022741"/>
    </source>
</evidence>
<dbReference type="InterPro" id="IPR011009">
    <property type="entry name" value="Kinase-like_dom_sf"/>
</dbReference>
<dbReference type="Pfam" id="PF01636">
    <property type="entry name" value="APH"/>
    <property type="match status" value="1"/>
</dbReference>
<name>A0A1H8KFB6_9PROT</name>
<dbReference type="OrthoDB" id="9809275at2"/>
<dbReference type="SUPFAM" id="SSF56112">
    <property type="entry name" value="Protein kinase-like (PK-like)"/>
    <property type="match status" value="1"/>
</dbReference>
<dbReference type="GO" id="GO:0005524">
    <property type="term" value="F:ATP binding"/>
    <property type="evidence" value="ECO:0007669"/>
    <property type="project" value="UniProtKB-KW"/>
</dbReference>
<organism evidence="4 5">
    <name type="scientific">Nitrosomonas oligotropha</name>
    <dbReference type="NCBI Taxonomy" id="42354"/>
    <lineage>
        <taxon>Bacteria</taxon>
        <taxon>Pseudomonadati</taxon>
        <taxon>Pseudomonadota</taxon>
        <taxon>Betaproteobacteria</taxon>
        <taxon>Nitrosomonadales</taxon>
        <taxon>Nitrosomonadaceae</taxon>
        <taxon>Nitrosomonas</taxon>
    </lineage>
</organism>
<reference evidence="5" key="1">
    <citation type="submission" date="2016-10" db="EMBL/GenBank/DDBJ databases">
        <authorList>
            <person name="Varghese N."/>
            <person name="Submissions S."/>
        </authorList>
    </citation>
    <scope>NUCLEOTIDE SEQUENCE [LARGE SCALE GENOMIC DNA]</scope>
    <source>
        <strain evidence="5">Nm76</strain>
    </source>
</reference>
<keyword evidence="5" id="KW-1185">Reference proteome</keyword>
<proteinExistence type="predicted"/>
<protein>
    <recommendedName>
        <fullName evidence="3">Aminoglycoside phosphotransferase domain-containing protein</fullName>
    </recommendedName>
</protein>
<evidence type="ECO:0000256" key="2">
    <source>
        <dbReference type="ARBA" id="ARBA00022840"/>
    </source>
</evidence>
<dbReference type="AlphaFoldDB" id="A0A1H8KFB6"/>
<accession>A0A1H8KFB6</accession>
<dbReference type="EMBL" id="FODO01000002">
    <property type="protein sequence ID" value="SEN91662.1"/>
    <property type="molecule type" value="Genomic_DNA"/>
</dbReference>
<evidence type="ECO:0000313" key="4">
    <source>
        <dbReference type="EMBL" id="SEN91662.1"/>
    </source>
</evidence>
<keyword evidence="1" id="KW-0547">Nucleotide-binding</keyword>
<dbReference type="RefSeq" id="WP_090315968.1">
    <property type="nucleotide sequence ID" value="NZ_FNOE01000003.1"/>
</dbReference>
<evidence type="ECO:0000313" key="5">
    <source>
        <dbReference type="Proteomes" id="UP000198814"/>
    </source>
</evidence>
<evidence type="ECO:0000259" key="3">
    <source>
        <dbReference type="Pfam" id="PF01636"/>
    </source>
</evidence>